<evidence type="ECO:0000313" key="5">
    <source>
        <dbReference type="Proteomes" id="UP000019335"/>
    </source>
</evidence>
<proteinExistence type="predicted"/>
<gene>
    <name evidence="4" type="primary">DVR</name>
    <name evidence="4" type="ORF">Naga_100548g3</name>
</gene>
<keyword evidence="2" id="KW-0732">Signal</keyword>
<comment type="caution">
    <text evidence="4">The sequence shown here is derived from an EMBL/GenBank/DDBJ whole genome shotgun (WGS) entry which is preliminary data.</text>
</comment>
<keyword evidence="1" id="KW-0560">Oxidoreductase</keyword>
<organism evidence="4 5">
    <name type="scientific">Nannochloropsis gaditana</name>
    <dbReference type="NCBI Taxonomy" id="72520"/>
    <lineage>
        <taxon>Eukaryota</taxon>
        <taxon>Sar</taxon>
        <taxon>Stramenopiles</taxon>
        <taxon>Ochrophyta</taxon>
        <taxon>Eustigmatophyceae</taxon>
        <taxon>Eustigmatales</taxon>
        <taxon>Monodopsidaceae</taxon>
        <taxon>Nannochloropsis</taxon>
    </lineage>
</organism>
<dbReference type="OrthoDB" id="419598at2759"/>
<evidence type="ECO:0000256" key="2">
    <source>
        <dbReference type="SAM" id="SignalP"/>
    </source>
</evidence>
<evidence type="ECO:0000259" key="3">
    <source>
        <dbReference type="Pfam" id="PF05368"/>
    </source>
</evidence>
<dbReference type="EMBL" id="AZIL01001185">
    <property type="protein sequence ID" value="EWM24553.1"/>
    <property type="molecule type" value="Genomic_DNA"/>
</dbReference>
<protein>
    <submittedName>
        <fullName evidence="4">NAD(P)-binding domain protein</fullName>
    </submittedName>
</protein>
<name>W7TM20_9STRA</name>
<dbReference type="InterPro" id="IPR008030">
    <property type="entry name" value="NmrA-like"/>
</dbReference>
<dbReference type="PANTHER" id="PTHR47378">
    <property type="entry name" value="DIVINYL CHLOROPHYLLIDE A 8-VINYL-REDUCTASE, CHLOROPLASTIC"/>
    <property type="match status" value="1"/>
</dbReference>
<accession>W7TM20</accession>
<feature type="domain" description="NmrA-like" evidence="3">
    <location>
        <begin position="71"/>
        <end position="318"/>
    </location>
</feature>
<dbReference type="SUPFAM" id="SSF51735">
    <property type="entry name" value="NAD(P)-binding Rossmann-fold domains"/>
    <property type="match status" value="1"/>
</dbReference>
<reference evidence="4 5" key="1">
    <citation type="journal article" date="2014" name="Mol. Plant">
        <title>Chromosome Scale Genome Assembly and Transcriptome Profiling of Nannochloropsis gaditana in Nitrogen Depletion.</title>
        <authorList>
            <person name="Corteggiani Carpinelli E."/>
            <person name="Telatin A."/>
            <person name="Vitulo N."/>
            <person name="Forcato C."/>
            <person name="D'Angelo M."/>
            <person name="Schiavon R."/>
            <person name="Vezzi A."/>
            <person name="Giacometti G.M."/>
            <person name="Morosinotto T."/>
            <person name="Valle G."/>
        </authorList>
    </citation>
    <scope>NUCLEOTIDE SEQUENCE [LARGE SCALE GENOMIC DNA]</scope>
    <source>
        <strain evidence="4 5">B-31</strain>
    </source>
</reference>
<dbReference type="GO" id="GO:0016491">
    <property type="term" value="F:oxidoreductase activity"/>
    <property type="evidence" value="ECO:0007669"/>
    <property type="project" value="UniProtKB-KW"/>
</dbReference>
<dbReference type="InterPro" id="IPR044201">
    <property type="entry name" value="DVR-like"/>
</dbReference>
<dbReference type="CDD" id="cd05243">
    <property type="entry name" value="SDR_a5"/>
    <property type="match status" value="1"/>
</dbReference>
<evidence type="ECO:0000313" key="4">
    <source>
        <dbReference type="EMBL" id="EWM24553.1"/>
    </source>
</evidence>
<dbReference type="InterPro" id="IPR036291">
    <property type="entry name" value="NAD(P)-bd_dom_sf"/>
</dbReference>
<dbReference type="Gene3D" id="3.40.50.720">
    <property type="entry name" value="NAD(P)-binding Rossmann-like Domain"/>
    <property type="match status" value="1"/>
</dbReference>
<keyword evidence="5" id="KW-1185">Reference proteome</keyword>
<dbReference type="Pfam" id="PF05368">
    <property type="entry name" value="NmrA"/>
    <property type="match status" value="1"/>
</dbReference>
<dbReference type="Proteomes" id="UP000019335">
    <property type="component" value="Chromosome 13"/>
</dbReference>
<dbReference type="AlphaFoldDB" id="W7TM20"/>
<dbReference type="PANTHER" id="PTHR47378:SF1">
    <property type="entry name" value="DIVINYL CHLOROPHYLLIDE A 8-VINYL-REDUCTASE, CHLOROPLASTIC"/>
    <property type="match status" value="1"/>
</dbReference>
<feature type="chain" id="PRO_5004900965" evidence="2">
    <location>
        <begin position="22"/>
        <end position="390"/>
    </location>
</feature>
<evidence type="ECO:0000256" key="1">
    <source>
        <dbReference type="ARBA" id="ARBA00023002"/>
    </source>
</evidence>
<sequence>MKAVTVLPLFVACLVVKTTFSFLPCPLPMTRYATAKWFVPSFQVATPYQSRSRLQMLHTSPVAGKPPSQLTVAVAGATGYIGKAVVRECVRRGYKTKAYVREESIERAKSLDYLKGAEVIGGSLDDSAEVEAKLFQEPVDVVISCIASRSGAPADAWKVDHQANVHLLDASLHAPTPAQHFVMLSAFCVRKPELVFQHAKLKFENYLRGKQDEITSTIIRPTAFFKSVSGQLEIVQKGYPYVMFGDGEICKCNPISEADLAEYIVKSIDDQSMHHQVLDVGGPDEGLTPKRQAEILFEVVGKEPRFIAVPIGLFDAIIGTIDFFAQFFDGAKDAAELARIGKYYAVEDMLATGRGEQYGQITLREHFARIAKEGNEYDPYTTMFSSKKEA</sequence>
<feature type="signal peptide" evidence="2">
    <location>
        <begin position="1"/>
        <end position="21"/>
    </location>
</feature>